<protein>
    <submittedName>
        <fullName evidence="3">CRAL-TRIO domain-containing protein</fullName>
    </submittedName>
</protein>
<accession>A0A6A6P5Q5</accession>
<dbReference type="PROSITE" id="PS50191">
    <property type="entry name" value="CRAL_TRIO"/>
    <property type="match status" value="1"/>
</dbReference>
<feature type="compositionally biased region" description="Basic and acidic residues" evidence="1">
    <location>
        <begin position="473"/>
        <end position="484"/>
    </location>
</feature>
<sequence length="639" mass="68762">MAGGDELSRIDSFQYPTAHLGHLTEGQQQALDAFKKICADSGYYTPGSPEPGEDREATHDDETLLRYLRARRFNPKEAFAQFKDTEDWRKENNLDRLYDTISVDEYEQTRRLYPQWTGRRDRRGIPVYLFEVAHLNSKAVSEYTNSTAKSSTAAGQPANSKVPTKMLRLFALYENLTRFVMPLCSAIKERNHPETPISQSNNIVDISRVSLKQFWNLKNHMQDASTLATAHYPETLDRIFIIGAPAFFPTVWGWIKRWFDPITVSKIFILTSSNTASTLQQYIDPANIPKKYGGELDFEFGMMPVLEPDIAAALQWQNPSQQNGINTIPTGPVKWEMDAATGQMQAVACGSGADGALRHTVVATLRDAGVKALRQMHGSLTRQNTQIDASKEPPTGVGTDTQPSDELAAAAADEGPPPSGTTTPSGAATTPSDRSAANVRAAVVVPVQGTEGQQPAGREPVEQDEPGAAGAAEKADEQTRRQAEAEAQAARRAGTSETRYAAQDATHAAGQLASGTPAVTHHGHGDKTAQMEPGTVGQAAKERPLPENEDAGEASGGVVASAKSAVSGVGGMVARAGEAVRGAVGGKGEEKEEDRKEGGGRVEGKGDERVERAEDGKVEGFLRSRTTGQEVPVAEAVAK</sequence>
<gene>
    <name evidence="3" type="ORF">BDY21DRAFT_408624</name>
</gene>
<dbReference type="Gene3D" id="1.10.8.20">
    <property type="entry name" value="N-terminal domain of phosphatidylinositol transfer protein sec14p"/>
    <property type="match status" value="1"/>
</dbReference>
<reference evidence="3" key="1">
    <citation type="journal article" date="2020" name="Stud. Mycol.">
        <title>101 Dothideomycetes genomes: a test case for predicting lifestyles and emergence of pathogens.</title>
        <authorList>
            <person name="Haridas S."/>
            <person name="Albert R."/>
            <person name="Binder M."/>
            <person name="Bloem J."/>
            <person name="Labutti K."/>
            <person name="Salamov A."/>
            <person name="Andreopoulos B."/>
            <person name="Baker S."/>
            <person name="Barry K."/>
            <person name="Bills G."/>
            <person name="Bluhm B."/>
            <person name="Cannon C."/>
            <person name="Castanera R."/>
            <person name="Culley D."/>
            <person name="Daum C."/>
            <person name="Ezra D."/>
            <person name="Gonzalez J."/>
            <person name="Henrissat B."/>
            <person name="Kuo A."/>
            <person name="Liang C."/>
            <person name="Lipzen A."/>
            <person name="Lutzoni F."/>
            <person name="Magnuson J."/>
            <person name="Mondo S."/>
            <person name="Nolan M."/>
            <person name="Ohm R."/>
            <person name="Pangilinan J."/>
            <person name="Park H.-J."/>
            <person name="Ramirez L."/>
            <person name="Alfaro M."/>
            <person name="Sun H."/>
            <person name="Tritt A."/>
            <person name="Yoshinaga Y."/>
            <person name="Zwiers L.-H."/>
            <person name="Turgeon B."/>
            <person name="Goodwin S."/>
            <person name="Spatafora J."/>
            <person name="Crous P."/>
            <person name="Grigoriev I."/>
        </authorList>
    </citation>
    <scope>NUCLEOTIDE SEQUENCE</scope>
    <source>
        <strain evidence="3">ATCC 16933</strain>
    </source>
</reference>
<feature type="region of interest" description="Disordered" evidence="1">
    <location>
        <begin position="379"/>
        <end position="437"/>
    </location>
</feature>
<feature type="compositionally biased region" description="Polar residues" evidence="1">
    <location>
        <begin position="379"/>
        <end position="388"/>
    </location>
</feature>
<organism evidence="3 4">
    <name type="scientific">Lineolata rhizophorae</name>
    <dbReference type="NCBI Taxonomy" id="578093"/>
    <lineage>
        <taxon>Eukaryota</taxon>
        <taxon>Fungi</taxon>
        <taxon>Dikarya</taxon>
        <taxon>Ascomycota</taxon>
        <taxon>Pezizomycotina</taxon>
        <taxon>Dothideomycetes</taxon>
        <taxon>Dothideomycetes incertae sedis</taxon>
        <taxon>Lineolatales</taxon>
        <taxon>Lineolataceae</taxon>
        <taxon>Lineolata</taxon>
    </lineage>
</organism>
<dbReference type="Proteomes" id="UP000799766">
    <property type="component" value="Unassembled WGS sequence"/>
</dbReference>
<dbReference type="SMART" id="SM01100">
    <property type="entry name" value="CRAL_TRIO_N"/>
    <property type="match status" value="1"/>
</dbReference>
<keyword evidence="4" id="KW-1185">Reference proteome</keyword>
<dbReference type="SUPFAM" id="SSF52087">
    <property type="entry name" value="CRAL/TRIO domain"/>
    <property type="match status" value="1"/>
</dbReference>
<dbReference type="InterPro" id="IPR036865">
    <property type="entry name" value="CRAL-TRIO_dom_sf"/>
</dbReference>
<dbReference type="SUPFAM" id="SSF46938">
    <property type="entry name" value="CRAL/TRIO N-terminal domain"/>
    <property type="match status" value="1"/>
</dbReference>
<proteinExistence type="predicted"/>
<dbReference type="CDD" id="cd00170">
    <property type="entry name" value="SEC14"/>
    <property type="match status" value="1"/>
</dbReference>
<evidence type="ECO:0000313" key="4">
    <source>
        <dbReference type="Proteomes" id="UP000799766"/>
    </source>
</evidence>
<dbReference type="EMBL" id="MU001675">
    <property type="protein sequence ID" value="KAF2459326.1"/>
    <property type="molecule type" value="Genomic_DNA"/>
</dbReference>
<dbReference type="Pfam" id="PF03765">
    <property type="entry name" value="CRAL_TRIO_N"/>
    <property type="match status" value="1"/>
</dbReference>
<dbReference type="InterPro" id="IPR036273">
    <property type="entry name" value="CRAL/TRIO_N_dom_sf"/>
</dbReference>
<dbReference type="AlphaFoldDB" id="A0A6A6P5Q5"/>
<feature type="domain" description="CRAL-TRIO" evidence="2">
    <location>
        <begin position="105"/>
        <end position="300"/>
    </location>
</feature>
<feature type="compositionally biased region" description="Low complexity" evidence="1">
    <location>
        <begin position="556"/>
        <end position="582"/>
    </location>
</feature>
<dbReference type="OrthoDB" id="30289at2759"/>
<dbReference type="InterPro" id="IPR001251">
    <property type="entry name" value="CRAL-TRIO_dom"/>
</dbReference>
<evidence type="ECO:0000259" key="2">
    <source>
        <dbReference type="PROSITE" id="PS50191"/>
    </source>
</evidence>
<evidence type="ECO:0000313" key="3">
    <source>
        <dbReference type="EMBL" id="KAF2459326.1"/>
    </source>
</evidence>
<dbReference type="Gene3D" id="3.40.525.10">
    <property type="entry name" value="CRAL-TRIO lipid binding domain"/>
    <property type="match status" value="1"/>
</dbReference>
<dbReference type="PANTHER" id="PTHR45657:SF3">
    <property type="entry name" value="TRANSPORTER, PUTATIVE (AFU_ORTHOLOGUE AFUA_5G09260)-RELATED"/>
    <property type="match status" value="1"/>
</dbReference>
<dbReference type="InterPro" id="IPR011074">
    <property type="entry name" value="CRAL/TRIO_N_dom"/>
</dbReference>
<dbReference type="SMART" id="SM00516">
    <property type="entry name" value="SEC14"/>
    <property type="match status" value="1"/>
</dbReference>
<dbReference type="PANTHER" id="PTHR45657">
    <property type="entry name" value="CRAL-TRIO DOMAIN-CONTAINING PROTEIN YKL091C-RELATED"/>
    <property type="match status" value="1"/>
</dbReference>
<feature type="compositionally biased region" description="Low complexity" evidence="1">
    <location>
        <begin position="420"/>
        <end position="437"/>
    </location>
</feature>
<name>A0A6A6P5Q5_9PEZI</name>
<dbReference type="Pfam" id="PF00650">
    <property type="entry name" value="CRAL_TRIO"/>
    <property type="match status" value="1"/>
</dbReference>
<dbReference type="InterPro" id="IPR051026">
    <property type="entry name" value="PI/PC_transfer"/>
</dbReference>
<evidence type="ECO:0000256" key="1">
    <source>
        <dbReference type="SAM" id="MobiDB-lite"/>
    </source>
</evidence>
<feature type="region of interest" description="Disordered" evidence="1">
    <location>
        <begin position="449"/>
        <end position="639"/>
    </location>
</feature>
<feature type="compositionally biased region" description="Basic and acidic residues" evidence="1">
    <location>
        <begin position="587"/>
        <end position="622"/>
    </location>
</feature>